<sequence length="351" mass="40556">MPILDKKNAQDVARYIEFTRNSPYRALTQDLHWADVKDDWGNEQVYVERDGEIVAAMSLLIRKVPGGYSLLYSPRGPLCDLHDIALVNELISEVQPLAKKHKAFALKMDPEQLYTDELDAMYKKAGYQVRNEGMTEDDLIQPRYNMIVRLEGEDAESLMLKFRPRVRSKIRRAMREGVEIDSGTSDEYIKTFFELYDVMGDRQGITTRGYDYFEKMRAAFPHHFVVYRAKHEDDFLAAAVLLNYEGKQYYLYAGSSNEKRKMNASHLLNYQMMVDGIEAGAIQYDLGGVFVLDGEEDGLFNFKNGFCQTDGVTHYIGEIDKVYKPLLYKGFTQFVPKMQEIKKKLAEKRNS</sequence>
<evidence type="ECO:0000256" key="7">
    <source>
        <dbReference type="ARBA" id="ARBA00023316"/>
    </source>
</evidence>
<evidence type="ECO:0000256" key="11">
    <source>
        <dbReference type="ARBA" id="ARBA00048654"/>
    </source>
</evidence>
<dbReference type="GO" id="GO:0008360">
    <property type="term" value="P:regulation of cell shape"/>
    <property type="evidence" value="ECO:0007669"/>
    <property type="project" value="UniProtKB-KW"/>
</dbReference>
<dbReference type="InterPro" id="IPR003447">
    <property type="entry name" value="FEMABX"/>
</dbReference>
<organism evidence="12">
    <name type="scientific">Metalysinibacillus saudimassiliensis</name>
    <dbReference type="NCBI Taxonomy" id="1461583"/>
    <lineage>
        <taxon>Bacteria</taxon>
        <taxon>Bacillati</taxon>
        <taxon>Bacillota</taxon>
        <taxon>Bacilli</taxon>
        <taxon>Bacillales</taxon>
        <taxon>Caryophanaceae</taxon>
        <taxon>Metalysinibacillus</taxon>
    </lineage>
</organism>
<keyword evidence="3 12" id="KW-0808">Transferase</keyword>
<accession>A0A078M463</accession>
<gene>
    <name evidence="12" type="primary">femX</name>
    <name evidence="12" type="ORF">BN1050_00764</name>
</gene>
<keyword evidence="5" id="KW-0573">Peptidoglycan synthesis</keyword>
<keyword evidence="7" id="KW-0961">Cell wall biogenesis/degradation</keyword>
<comment type="catalytic activity">
    <reaction evidence="11">
        <text>beta-D-GlcNAc-(1-&gt;4)-Mur2Ac(oyl-L-Ala-D-isoglutaminyl-L-Lys-D-Ala-D-Ala)-di-trans,octa-cis-undecaprenyl diphosphate + glycyl-tRNA(Gly) = beta-D-GlcNAc-(1-&gt;4)-Mur2Ac(oyl-L-Ala-D-isoglutaminyl-L-Lys-(N(6)-Gly)-D-Ala-D-Ala)-di-trans,octa-cis-undecaprenyl diphosphate + tRNA(Gly) + H(+)</text>
        <dbReference type="Rhea" id="RHEA:30435"/>
        <dbReference type="Rhea" id="RHEA-COMP:9664"/>
        <dbReference type="Rhea" id="RHEA-COMP:9683"/>
        <dbReference type="ChEBI" id="CHEBI:15378"/>
        <dbReference type="ChEBI" id="CHEBI:62233"/>
        <dbReference type="ChEBI" id="CHEBI:62234"/>
        <dbReference type="ChEBI" id="CHEBI:78442"/>
        <dbReference type="ChEBI" id="CHEBI:78522"/>
        <dbReference type="EC" id="2.3.2.16"/>
    </reaction>
</comment>
<comment type="similarity">
    <text evidence="2">Belongs to the FemABX family.</text>
</comment>
<dbReference type="InterPro" id="IPR050644">
    <property type="entry name" value="PG_Glycine_Bridge_Synth"/>
</dbReference>
<evidence type="ECO:0000256" key="3">
    <source>
        <dbReference type="ARBA" id="ARBA00022679"/>
    </source>
</evidence>
<dbReference type="GO" id="GO:0005737">
    <property type="term" value="C:cytoplasm"/>
    <property type="evidence" value="ECO:0007669"/>
    <property type="project" value="UniProtKB-SubCell"/>
</dbReference>
<evidence type="ECO:0000256" key="2">
    <source>
        <dbReference type="ARBA" id="ARBA00009943"/>
    </source>
</evidence>
<dbReference type="HOGENOM" id="CLU_048411_0_1_9"/>
<evidence type="ECO:0000256" key="10">
    <source>
        <dbReference type="ARBA" id="ARBA00042933"/>
    </source>
</evidence>
<evidence type="ECO:0000256" key="9">
    <source>
        <dbReference type="ARBA" id="ARBA00040679"/>
    </source>
</evidence>
<evidence type="ECO:0000256" key="6">
    <source>
        <dbReference type="ARBA" id="ARBA00023315"/>
    </source>
</evidence>
<reference evidence="12" key="1">
    <citation type="submission" date="2014-07" db="EMBL/GenBank/DDBJ databases">
        <authorList>
            <person name="Urmite Genomes Urmite Genomes"/>
        </authorList>
    </citation>
    <scope>NUCLEOTIDE SEQUENCE</scope>
    <source>
        <strain evidence="12">13S34_air</strain>
    </source>
</reference>
<keyword evidence="4" id="KW-0133">Cell shape</keyword>
<evidence type="ECO:0000256" key="1">
    <source>
        <dbReference type="ARBA" id="ARBA00004496"/>
    </source>
</evidence>
<dbReference type="GO" id="GO:0016755">
    <property type="term" value="F:aminoacyltransferase activity"/>
    <property type="evidence" value="ECO:0007669"/>
    <property type="project" value="InterPro"/>
</dbReference>
<dbReference type="Pfam" id="PF02388">
    <property type="entry name" value="FemAB"/>
    <property type="match status" value="2"/>
</dbReference>
<evidence type="ECO:0000256" key="4">
    <source>
        <dbReference type="ARBA" id="ARBA00022960"/>
    </source>
</evidence>
<dbReference type="InterPro" id="IPR016181">
    <property type="entry name" value="Acyl_CoA_acyltransferase"/>
</dbReference>
<keyword evidence="6" id="KW-0012">Acyltransferase</keyword>
<protein>
    <recommendedName>
        <fullName evidence="9">Lipid II:glycine glycyltransferase</fullName>
        <ecNumber evidence="8">2.3.2.16</ecNumber>
    </recommendedName>
    <alternativeName>
        <fullName evidence="10">Factor essential for expression of methicillin resistance X</fullName>
    </alternativeName>
</protein>
<evidence type="ECO:0000256" key="5">
    <source>
        <dbReference type="ARBA" id="ARBA00022984"/>
    </source>
</evidence>
<dbReference type="EMBL" id="LN483074">
    <property type="protein sequence ID" value="CEA01044.1"/>
    <property type="molecule type" value="Genomic_DNA"/>
</dbReference>
<name>A0A078M463_9BACL</name>
<evidence type="ECO:0000256" key="8">
    <source>
        <dbReference type="ARBA" id="ARBA00039074"/>
    </source>
</evidence>
<dbReference type="Gene3D" id="3.40.630.30">
    <property type="match status" value="2"/>
</dbReference>
<dbReference type="AlphaFoldDB" id="A0A078M463"/>
<dbReference type="GO" id="GO:0009252">
    <property type="term" value="P:peptidoglycan biosynthetic process"/>
    <property type="evidence" value="ECO:0007669"/>
    <property type="project" value="UniProtKB-KW"/>
</dbReference>
<dbReference type="SUPFAM" id="SSF55729">
    <property type="entry name" value="Acyl-CoA N-acyltransferases (Nat)"/>
    <property type="match status" value="2"/>
</dbReference>
<dbReference type="PATRIC" id="fig|1461583.4.peg.731"/>
<proteinExistence type="inferred from homology"/>
<dbReference type="PANTHER" id="PTHR36174">
    <property type="entry name" value="LIPID II:GLYCINE GLYCYLTRANSFERASE"/>
    <property type="match status" value="1"/>
</dbReference>
<dbReference type="PROSITE" id="PS51191">
    <property type="entry name" value="FEMABX"/>
    <property type="match status" value="1"/>
</dbReference>
<comment type="subcellular location">
    <subcellularLocation>
        <location evidence="1">Cytoplasm</location>
    </subcellularLocation>
</comment>
<dbReference type="EC" id="2.3.2.16" evidence="8"/>
<evidence type="ECO:0000313" key="12">
    <source>
        <dbReference type="EMBL" id="CEA01044.1"/>
    </source>
</evidence>
<dbReference type="GO" id="GO:0071555">
    <property type="term" value="P:cell wall organization"/>
    <property type="evidence" value="ECO:0007669"/>
    <property type="project" value="UniProtKB-KW"/>
</dbReference>
<dbReference type="PANTHER" id="PTHR36174:SF1">
    <property type="entry name" value="LIPID II:GLYCINE GLYCYLTRANSFERASE"/>
    <property type="match status" value="1"/>
</dbReference>